<dbReference type="GO" id="GO:0000447">
    <property type="term" value="P:endonucleolytic cleavage in ITS1 to separate SSU-rRNA from 5.8S rRNA and LSU-rRNA from tricistronic rRNA transcript (SSU-rRNA, 5.8S rRNA, LSU-rRNA)"/>
    <property type="evidence" value="ECO:0007669"/>
    <property type="project" value="TreeGrafter"/>
</dbReference>
<evidence type="ECO:0000313" key="1">
    <source>
        <dbReference type="EMBL" id="CCA16616.1"/>
    </source>
</evidence>
<reference evidence="1" key="2">
    <citation type="submission" date="2011-02" db="EMBL/GenBank/DDBJ databases">
        <authorList>
            <person name="MacLean D."/>
        </authorList>
    </citation>
    <scope>NUCLEOTIDE SEQUENCE</scope>
</reference>
<name>F0W674_9STRA</name>
<protein>
    <submittedName>
        <fullName evidence="1">Uncharacterized protein AlNc14C23G2373</fullName>
    </submittedName>
</protein>
<dbReference type="PANTHER" id="PTHR15396:SF1">
    <property type="entry name" value="RIBONUCLEASE P PROTEIN SUBUNIT P40"/>
    <property type="match status" value="1"/>
</dbReference>
<sequence>MITGQKRSFNFGSNVIAWHSNFKAKSSRHESIAKNHFLNQQIEIVLPREKGIEVAKTLQWEGAFYYEIIANPSLFLQKEFREKYVLKGSVSMLTKNVPIDASNTACLLPTGELILVVNNETYERIGIAGKKYGGFGKNKRRLRQKLRKNQTRNRKLGQRYTIALDLKSTSLTDEEIARITASLNTHFPNVCMLITAINESGKPQTILFDERIVQARQRVESSCQSTTYTDIYVPQVSLLATEGTQSSTNVSDKCEKLNDMRQWLGFVSCRLESLLRQEEPDGYTSTFSGDIVMPSERETIAVLRWRGMLSTNMCTSLLDKMRSYLQEGAIEWASFTSWGFQDAPVSWVPEKTKACDNEHGVMFYGSNYYTFIMLPREEYYSIQSAGPHDTTA</sequence>
<dbReference type="GO" id="GO:0000171">
    <property type="term" value="F:ribonuclease MRP activity"/>
    <property type="evidence" value="ECO:0007669"/>
    <property type="project" value="TreeGrafter"/>
</dbReference>
<dbReference type="Pfam" id="PF08584">
    <property type="entry name" value="Ribonuc_P_40"/>
    <property type="match status" value="1"/>
</dbReference>
<dbReference type="GO" id="GO:0001682">
    <property type="term" value="P:tRNA 5'-leader removal"/>
    <property type="evidence" value="ECO:0007669"/>
    <property type="project" value="InterPro"/>
</dbReference>
<dbReference type="InterPro" id="IPR013893">
    <property type="entry name" value="RNase_P_Rpp40"/>
</dbReference>
<dbReference type="GO" id="GO:0030681">
    <property type="term" value="C:multimeric ribonuclease P complex"/>
    <property type="evidence" value="ECO:0007669"/>
    <property type="project" value="TreeGrafter"/>
</dbReference>
<dbReference type="GO" id="GO:0004526">
    <property type="term" value="F:ribonuclease P activity"/>
    <property type="evidence" value="ECO:0007669"/>
    <property type="project" value="TreeGrafter"/>
</dbReference>
<dbReference type="EMBL" id="FR824068">
    <property type="protein sequence ID" value="CCA16616.1"/>
    <property type="molecule type" value="Genomic_DNA"/>
</dbReference>
<proteinExistence type="predicted"/>
<dbReference type="AlphaFoldDB" id="F0W674"/>
<dbReference type="PANTHER" id="PTHR15396">
    <property type="entry name" value="RIBONUCLEASE P PROTEIN SUBUNIT P40"/>
    <property type="match status" value="1"/>
</dbReference>
<dbReference type="HOGENOM" id="CLU_065211_1_0_1"/>
<accession>F0W674</accession>
<organism evidence="1">
    <name type="scientific">Albugo laibachii Nc14</name>
    <dbReference type="NCBI Taxonomy" id="890382"/>
    <lineage>
        <taxon>Eukaryota</taxon>
        <taxon>Sar</taxon>
        <taxon>Stramenopiles</taxon>
        <taxon>Oomycota</taxon>
        <taxon>Peronosporomycetes</taxon>
        <taxon>Albuginales</taxon>
        <taxon>Albuginaceae</taxon>
        <taxon>Albugo</taxon>
    </lineage>
</organism>
<reference evidence="1" key="1">
    <citation type="journal article" date="2011" name="PLoS Biol.">
        <title>Gene gain and loss during evolution of obligate parasitism in the white rust pathogen of Arabidopsis thaliana.</title>
        <authorList>
            <person name="Kemen E."/>
            <person name="Gardiner A."/>
            <person name="Schultz-Larsen T."/>
            <person name="Kemen A.C."/>
            <person name="Balmuth A.L."/>
            <person name="Robert-Seilaniantz A."/>
            <person name="Bailey K."/>
            <person name="Holub E."/>
            <person name="Studholme D.J."/>
            <person name="Maclean D."/>
            <person name="Jones J.D."/>
        </authorList>
    </citation>
    <scope>NUCLEOTIDE SEQUENCE</scope>
</reference>
<gene>
    <name evidence="1" type="primary">AlNc14C23G2373</name>
    <name evidence="1" type="ORF">ALNC14_027590</name>
</gene>
<dbReference type="GO" id="GO:0000172">
    <property type="term" value="C:ribonuclease MRP complex"/>
    <property type="evidence" value="ECO:0007669"/>
    <property type="project" value="TreeGrafter"/>
</dbReference>